<keyword evidence="4" id="KW-1185">Reference proteome</keyword>
<evidence type="ECO:0000256" key="1">
    <source>
        <dbReference type="ARBA" id="ARBA00010751"/>
    </source>
</evidence>
<dbReference type="OrthoDB" id="714217at2"/>
<dbReference type="EMBL" id="VWNE01000067">
    <property type="protein sequence ID" value="KAA8474032.1"/>
    <property type="molecule type" value="Genomic_DNA"/>
</dbReference>
<name>A0A5M9GHB7_9SPHI</name>
<gene>
    <name evidence="3" type="ORF">F1649_22425</name>
</gene>
<organism evidence="3 4">
    <name type="scientific">Arcticibacter tournemirensis</name>
    <dbReference type="NCBI Taxonomy" id="699437"/>
    <lineage>
        <taxon>Bacteria</taxon>
        <taxon>Pseudomonadati</taxon>
        <taxon>Bacteroidota</taxon>
        <taxon>Sphingobacteriia</taxon>
        <taxon>Sphingobacteriales</taxon>
        <taxon>Sphingobacteriaceae</taxon>
        <taxon>Arcticibacter</taxon>
    </lineage>
</organism>
<sequence>MNRIITTTTDTLEGWEINEYFPPVSSNVVVGTNIFSDITASLTDFFGGRSGTYEKKLQQLYSQAISAIESKAKAVSANAIVRLKVDIDEVSGKNSQMFMITAYGTTIKVARLKPNVPES</sequence>
<dbReference type="RefSeq" id="WP_141813385.1">
    <property type="nucleotide sequence ID" value="NZ_VFPL01000001.1"/>
</dbReference>
<dbReference type="InterPro" id="IPR035439">
    <property type="entry name" value="UPF0145_dom_sf"/>
</dbReference>
<dbReference type="SUPFAM" id="SSF117782">
    <property type="entry name" value="YbjQ-like"/>
    <property type="match status" value="1"/>
</dbReference>
<protein>
    <recommendedName>
        <fullName evidence="2">UPF0145 protein F1649_22425</fullName>
    </recommendedName>
</protein>
<comment type="caution">
    <text evidence="3">The sequence shown here is derived from an EMBL/GenBank/DDBJ whole genome shotgun (WGS) entry which is preliminary data.</text>
</comment>
<reference evidence="3 4" key="1">
    <citation type="submission" date="2019-09" db="EMBL/GenBank/DDBJ databases">
        <title>Pararcticibacter amylolyticus gen. nov., sp. nov., isolated from a rottenly hemp rope, and reclassification of Pedobacter tournemirensis as Pararcticibacter tournemirensis comb. nov.</title>
        <authorList>
            <person name="Cai Y."/>
        </authorList>
    </citation>
    <scope>NUCLEOTIDE SEQUENCE [LARGE SCALE GENOMIC DNA]</scope>
    <source>
        <strain evidence="3 4">TF5-37.2-LB10</strain>
    </source>
</reference>
<proteinExistence type="inferred from homology"/>
<dbReference type="PANTHER" id="PTHR34068:SF1">
    <property type="entry name" value="UPF0145 PROTEIN YBJQ"/>
    <property type="match status" value="1"/>
</dbReference>
<dbReference type="InterPro" id="IPR002765">
    <property type="entry name" value="UPF0145_YbjQ-like"/>
</dbReference>
<evidence type="ECO:0000256" key="2">
    <source>
        <dbReference type="HAMAP-Rule" id="MF_00338"/>
    </source>
</evidence>
<dbReference type="PANTHER" id="PTHR34068">
    <property type="entry name" value="UPF0145 PROTEIN YBJQ"/>
    <property type="match status" value="1"/>
</dbReference>
<comment type="similarity">
    <text evidence="1 2">Belongs to the UPF0145 family.</text>
</comment>
<dbReference type="Gene3D" id="3.30.110.70">
    <property type="entry name" value="Hypothetical protein apc22750. Chain B"/>
    <property type="match status" value="1"/>
</dbReference>
<dbReference type="Proteomes" id="UP000322918">
    <property type="component" value="Unassembled WGS sequence"/>
</dbReference>
<evidence type="ECO:0000313" key="4">
    <source>
        <dbReference type="Proteomes" id="UP000322918"/>
    </source>
</evidence>
<dbReference type="AlphaFoldDB" id="A0A5M9GHB7"/>
<accession>A0A5M9GHB7</accession>
<evidence type="ECO:0000313" key="3">
    <source>
        <dbReference type="EMBL" id="KAA8474032.1"/>
    </source>
</evidence>
<dbReference type="HAMAP" id="MF_00338">
    <property type="entry name" value="UPF0145"/>
    <property type="match status" value="1"/>
</dbReference>
<dbReference type="Pfam" id="PF01906">
    <property type="entry name" value="YbjQ_1"/>
    <property type="match status" value="1"/>
</dbReference>